<accession>A0A285TVN8</accession>
<sequence>MSRINAFRTAVEGVFASALPQLRSCEAQFGRFDLDELQRNSIRAPGLRIAILRAPVLVNASGSYDAALECAAFAVTDGKEPTRDADAWKIAEAALAVLSPRQRFGLPSISAPSDLRVSPLLTGQLDRRGISVVALEWKQTLREVTLGVFEEGEPITLEIEVNGEPFEVEPAP</sequence>
<dbReference type="AlphaFoldDB" id="A0A285TVN8"/>
<proteinExistence type="predicted"/>
<protein>
    <recommendedName>
        <fullName evidence="3">Mu-like prophage protein gp37</fullName>
    </recommendedName>
</protein>
<evidence type="ECO:0008006" key="3">
    <source>
        <dbReference type="Google" id="ProtNLM"/>
    </source>
</evidence>
<organism evidence="1 2">
    <name type="scientific">Stappia indica</name>
    <dbReference type="NCBI Taxonomy" id="538381"/>
    <lineage>
        <taxon>Bacteria</taxon>
        <taxon>Pseudomonadati</taxon>
        <taxon>Pseudomonadota</taxon>
        <taxon>Alphaproteobacteria</taxon>
        <taxon>Hyphomicrobiales</taxon>
        <taxon>Stappiaceae</taxon>
        <taxon>Stappia</taxon>
    </lineage>
</organism>
<keyword evidence="2" id="KW-1185">Reference proteome</keyword>
<reference evidence="1 2" key="1">
    <citation type="submission" date="2017-08" db="EMBL/GenBank/DDBJ databases">
        <authorList>
            <person name="de Groot N.N."/>
        </authorList>
    </citation>
    <scope>NUCLEOTIDE SEQUENCE [LARGE SCALE GENOMIC DNA]</scope>
    <source>
        <strain evidence="1 2">USBA 352</strain>
    </source>
</reference>
<dbReference type="Proteomes" id="UP000219331">
    <property type="component" value="Unassembled WGS sequence"/>
</dbReference>
<gene>
    <name evidence="1" type="ORF">SAMN05421512_1207</name>
</gene>
<name>A0A285TVN8_9HYPH</name>
<dbReference type="EMBL" id="OBML01000020">
    <property type="protein sequence ID" value="SOC27647.1"/>
    <property type="molecule type" value="Genomic_DNA"/>
</dbReference>
<dbReference type="RefSeq" id="WP_097176722.1">
    <property type="nucleotide sequence ID" value="NZ_OBML01000020.1"/>
</dbReference>
<evidence type="ECO:0000313" key="1">
    <source>
        <dbReference type="EMBL" id="SOC27647.1"/>
    </source>
</evidence>
<dbReference type="OrthoDB" id="7837466at2"/>
<evidence type="ECO:0000313" key="2">
    <source>
        <dbReference type="Proteomes" id="UP000219331"/>
    </source>
</evidence>